<evidence type="ECO:0000256" key="11">
    <source>
        <dbReference type="SAM" id="MobiDB-lite"/>
    </source>
</evidence>
<proteinExistence type="inferred from homology"/>
<dbReference type="Gene3D" id="3.40.50.200">
    <property type="entry name" value="Peptidase S8/S53 domain"/>
    <property type="match status" value="1"/>
</dbReference>
<dbReference type="PANTHER" id="PTHR43806">
    <property type="entry name" value="PEPTIDASE S8"/>
    <property type="match status" value="1"/>
</dbReference>
<feature type="compositionally biased region" description="Low complexity" evidence="11">
    <location>
        <begin position="352"/>
        <end position="369"/>
    </location>
</feature>
<evidence type="ECO:0000256" key="3">
    <source>
        <dbReference type="ARBA" id="ARBA00022475"/>
    </source>
</evidence>
<dbReference type="GO" id="GO:0004252">
    <property type="term" value="F:serine-type endopeptidase activity"/>
    <property type="evidence" value="ECO:0007669"/>
    <property type="project" value="UniProtKB-UniRule"/>
</dbReference>
<dbReference type="PROSITE" id="PS51892">
    <property type="entry name" value="SUBTILASE"/>
    <property type="match status" value="1"/>
</dbReference>
<evidence type="ECO:0000256" key="8">
    <source>
        <dbReference type="ARBA" id="ARBA00022989"/>
    </source>
</evidence>
<keyword evidence="4 10" id="KW-0645">Protease</keyword>
<feature type="active site" description="Charge relay system" evidence="10">
    <location>
        <position position="100"/>
    </location>
</feature>
<keyword evidence="8 12" id="KW-1133">Transmembrane helix</keyword>
<feature type="active site" description="Charge relay system" evidence="10">
    <location>
        <position position="274"/>
    </location>
</feature>
<feature type="transmembrane region" description="Helical" evidence="12">
    <location>
        <begin position="390"/>
        <end position="414"/>
    </location>
</feature>
<feature type="active site" description="Charge relay system" evidence="10">
    <location>
        <position position="66"/>
    </location>
</feature>
<comment type="subcellular location">
    <subcellularLocation>
        <location evidence="1">Cell membrane</location>
        <topology evidence="1">Single-pass membrane protein</topology>
    </subcellularLocation>
</comment>
<dbReference type="SUPFAM" id="SSF52743">
    <property type="entry name" value="Subtilisin-like"/>
    <property type="match status" value="1"/>
</dbReference>
<feature type="compositionally biased region" description="Pro residues" evidence="11">
    <location>
        <begin position="457"/>
        <end position="468"/>
    </location>
</feature>
<evidence type="ECO:0000256" key="9">
    <source>
        <dbReference type="ARBA" id="ARBA00023136"/>
    </source>
</evidence>
<evidence type="ECO:0000256" key="6">
    <source>
        <dbReference type="ARBA" id="ARBA00022801"/>
    </source>
</evidence>
<dbReference type="AlphaFoldDB" id="A0A919GLX2"/>
<dbReference type="InterPro" id="IPR050131">
    <property type="entry name" value="Peptidase_S8_subtilisin-like"/>
</dbReference>
<evidence type="ECO:0000256" key="1">
    <source>
        <dbReference type="ARBA" id="ARBA00004162"/>
    </source>
</evidence>
<dbReference type="Pfam" id="PF00082">
    <property type="entry name" value="Peptidase_S8"/>
    <property type="match status" value="1"/>
</dbReference>
<evidence type="ECO:0000256" key="7">
    <source>
        <dbReference type="ARBA" id="ARBA00022825"/>
    </source>
</evidence>
<evidence type="ECO:0000259" key="13">
    <source>
        <dbReference type="Pfam" id="PF00082"/>
    </source>
</evidence>
<keyword evidence="5 12" id="KW-0812">Transmembrane</keyword>
<dbReference type="EMBL" id="BNAT01000007">
    <property type="protein sequence ID" value="GHH87094.1"/>
    <property type="molecule type" value="Genomic_DNA"/>
</dbReference>
<keyword evidence="6 10" id="KW-0378">Hydrolase</keyword>
<keyword evidence="9 12" id="KW-0472">Membrane</keyword>
<organism evidence="14 15">
    <name type="scientific">Streptomyces capitiformicae</name>
    <dbReference type="NCBI Taxonomy" id="2014920"/>
    <lineage>
        <taxon>Bacteria</taxon>
        <taxon>Bacillati</taxon>
        <taxon>Actinomycetota</taxon>
        <taxon>Actinomycetes</taxon>
        <taxon>Kitasatosporales</taxon>
        <taxon>Streptomycetaceae</taxon>
        <taxon>Streptomyces</taxon>
    </lineage>
</organism>
<comment type="similarity">
    <text evidence="2 10">Belongs to the peptidase S8 family.</text>
</comment>
<dbReference type="InterPro" id="IPR023834">
    <property type="entry name" value="T7SS_pept_S8A_mycosin"/>
</dbReference>
<evidence type="ECO:0000313" key="14">
    <source>
        <dbReference type="EMBL" id="GHH87094.1"/>
    </source>
</evidence>
<dbReference type="GO" id="GO:0006508">
    <property type="term" value="P:proteolysis"/>
    <property type="evidence" value="ECO:0007669"/>
    <property type="project" value="UniProtKB-KW"/>
</dbReference>
<dbReference type="InterPro" id="IPR015500">
    <property type="entry name" value="Peptidase_S8_subtilisin-rel"/>
</dbReference>
<feature type="region of interest" description="Disordered" evidence="11">
    <location>
        <begin position="352"/>
        <end position="387"/>
    </location>
</feature>
<evidence type="ECO:0000256" key="2">
    <source>
        <dbReference type="ARBA" id="ARBA00011073"/>
    </source>
</evidence>
<dbReference type="InterPro" id="IPR000209">
    <property type="entry name" value="Peptidase_S8/S53_dom"/>
</dbReference>
<protein>
    <submittedName>
        <fullName evidence="14">Type VII secretion-associated serine protease</fullName>
    </submittedName>
</protein>
<gene>
    <name evidence="14" type="ORF">GCM10017771_26880</name>
</gene>
<keyword evidence="15" id="KW-1185">Reference proteome</keyword>
<accession>A0A919GLX2</accession>
<dbReference type="PANTHER" id="PTHR43806:SF11">
    <property type="entry name" value="CEREVISIN-RELATED"/>
    <property type="match status" value="1"/>
</dbReference>
<keyword evidence="3" id="KW-1003">Cell membrane</keyword>
<keyword evidence="7 10" id="KW-0720">Serine protease</keyword>
<evidence type="ECO:0000313" key="15">
    <source>
        <dbReference type="Proteomes" id="UP000603227"/>
    </source>
</evidence>
<name>A0A919GLX2_9ACTN</name>
<evidence type="ECO:0000256" key="10">
    <source>
        <dbReference type="PROSITE-ProRule" id="PRU01240"/>
    </source>
</evidence>
<reference evidence="14" key="1">
    <citation type="journal article" date="2014" name="Int. J. Syst. Evol. Microbiol.">
        <title>Complete genome sequence of Corynebacterium casei LMG S-19264T (=DSM 44701T), isolated from a smear-ripened cheese.</title>
        <authorList>
            <consortium name="US DOE Joint Genome Institute (JGI-PGF)"/>
            <person name="Walter F."/>
            <person name="Albersmeier A."/>
            <person name="Kalinowski J."/>
            <person name="Ruckert C."/>
        </authorList>
    </citation>
    <scope>NUCLEOTIDE SEQUENCE</scope>
    <source>
        <strain evidence="14">CGMCC 4.7403</strain>
    </source>
</reference>
<evidence type="ECO:0000256" key="12">
    <source>
        <dbReference type="SAM" id="Phobius"/>
    </source>
</evidence>
<reference evidence="14" key="2">
    <citation type="submission" date="2020-09" db="EMBL/GenBank/DDBJ databases">
        <authorList>
            <person name="Sun Q."/>
            <person name="Zhou Y."/>
        </authorList>
    </citation>
    <scope>NUCLEOTIDE SEQUENCE</scope>
    <source>
        <strain evidence="14">CGMCC 4.7403</strain>
    </source>
</reference>
<evidence type="ECO:0000256" key="5">
    <source>
        <dbReference type="ARBA" id="ARBA00022692"/>
    </source>
</evidence>
<dbReference type="Proteomes" id="UP000603227">
    <property type="component" value="Unassembled WGS sequence"/>
</dbReference>
<dbReference type="NCBIfam" id="TIGR03921">
    <property type="entry name" value="T7SS_mycosin"/>
    <property type="match status" value="1"/>
</dbReference>
<feature type="domain" description="Peptidase S8/S53" evidence="13">
    <location>
        <begin position="57"/>
        <end position="323"/>
    </location>
</feature>
<evidence type="ECO:0000256" key="4">
    <source>
        <dbReference type="ARBA" id="ARBA00022670"/>
    </source>
</evidence>
<feature type="region of interest" description="Disordered" evidence="11">
    <location>
        <begin position="423"/>
        <end position="468"/>
    </location>
</feature>
<dbReference type="PRINTS" id="PR00723">
    <property type="entry name" value="SUBTILISIN"/>
</dbReference>
<dbReference type="InterPro" id="IPR036852">
    <property type="entry name" value="Peptidase_S8/S53_dom_sf"/>
</dbReference>
<sequence>MRTSSKQIARPASVVAGALGLLLVGITPTPAHADSIRSRQWHLDAMQADEMWKISTGRGITVAVIDSGVDDSLADLKGQVLEGKDYSKQSGDEKTDLEGHGTGVAALIAATGARGELNGSYGLAPGVKILPIRMRYATEDYGKVDTGAEYSRKMTEAIRFAADSRAQIINISMASENTPGMQNVGTPELAAAVKYALAKGKLIFAGVGNRGDKDNLPMYPAATPGVIGVGAINEDIERSSFSQWGKQVDIAAPGENMVHACPGGTQVCNSDGTSDATAIASASAALIWSKHPTWTNNQVLRVLINSMKGNEKKWTWNNAIGYGIVRPRIALQNPGDPGPADEYPLPDLAAAAESASPSPGASKSSGSSGDENADADESTTSASPSDDDNAVLWISLGIGAAALLGAAIVVPMILARRRRSTIPSISTIPPGYAPPTSQPPHTYGTYGPPQAPSNSPYSPPPPGPGPSS</sequence>
<dbReference type="GO" id="GO:0005886">
    <property type="term" value="C:plasma membrane"/>
    <property type="evidence" value="ECO:0007669"/>
    <property type="project" value="UniProtKB-SubCell"/>
</dbReference>
<comment type="caution">
    <text evidence="14">The sequence shown here is derived from an EMBL/GenBank/DDBJ whole genome shotgun (WGS) entry which is preliminary data.</text>
</comment>